<evidence type="ECO:0000256" key="8">
    <source>
        <dbReference type="ARBA" id="ARBA00023125"/>
    </source>
</evidence>
<evidence type="ECO:0000256" key="10">
    <source>
        <dbReference type="ARBA" id="ARBA00023235"/>
    </source>
</evidence>
<dbReference type="InterPro" id="IPR014016">
    <property type="entry name" value="UvrD-like_ATP-bd"/>
</dbReference>
<keyword evidence="3" id="KW-0227">DNA damage</keyword>
<evidence type="ECO:0000256" key="2">
    <source>
        <dbReference type="ARBA" id="ARBA00022741"/>
    </source>
</evidence>
<keyword evidence="8" id="KW-0238">DNA-binding</keyword>
<feature type="binding site" evidence="14">
    <location>
        <begin position="50"/>
        <end position="57"/>
    </location>
    <ligand>
        <name>ATP</name>
        <dbReference type="ChEBI" id="CHEBI:30616"/>
    </ligand>
</feature>
<dbReference type="GO" id="GO:0033202">
    <property type="term" value="C:DNA helicase complex"/>
    <property type="evidence" value="ECO:0007669"/>
    <property type="project" value="TreeGrafter"/>
</dbReference>
<dbReference type="InterPro" id="IPR027417">
    <property type="entry name" value="P-loop_NTPase"/>
</dbReference>
<dbReference type="EMBL" id="PVUE01000020">
    <property type="protein sequence ID" value="PRZ38552.1"/>
    <property type="molecule type" value="Genomic_DNA"/>
</dbReference>
<keyword evidence="2 14" id="KW-0547">Nucleotide-binding</keyword>
<evidence type="ECO:0000256" key="15">
    <source>
        <dbReference type="SAM" id="MobiDB-lite"/>
    </source>
</evidence>
<evidence type="ECO:0000313" key="19">
    <source>
        <dbReference type="Proteomes" id="UP000237752"/>
    </source>
</evidence>
<feature type="domain" description="UvrD-like helicase C-terminal" evidence="17">
    <location>
        <begin position="362"/>
        <end position="672"/>
    </location>
</feature>
<evidence type="ECO:0000256" key="7">
    <source>
        <dbReference type="ARBA" id="ARBA00022840"/>
    </source>
</evidence>
<evidence type="ECO:0000313" key="18">
    <source>
        <dbReference type="EMBL" id="PRZ38552.1"/>
    </source>
</evidence>
<proteinExistence type="predicted"/>
<dbReference type="Pfam" id="PF13361">
    <property type="entry name" value="UvrD_C"/>
    <property type="match status" value="2"/>
</dbReference>
<dbReference type="GO" id="GO:0003677">
    <property type="term" value="F:DNA binding"/>
    <property type="evidence" value="ECO:0007669"/>
    <property type="project" value="UniProtKB-KW"/>
</dbReference>
<dbReference type="Gene3D" id="3.90.320.10">
    <property type="match status" value="1"/>
</dbReference>
<gene>
    <name evidence="18" type="ORF">CLV47_12019</name>
</gene>
<dbReference type="Gene3D" id="1.10.486.10">
    <property type="entry name" value="PCRA, domain 4"/>
    <property type="match status" value="1"/>
</dbReference>
<dbReference type="Proteomes" id="UP000237752">
    <property type="component" value="Unassembled WGS sequence"/>
</dbReference>
<evidence type="ECO:0000256" key="9">
    <source>
        <dbReference type="ARBA" id="ARBA00023204"/>
    </source>
</evidence>
<evidence type="ECO:0000256" key="4">
    <source>
        <dbReference type="ARBA" id="ARBA00022801"/>
    </source>
</evidence>
<evidence type="ECO:0000256" key="1">
    <source>
        <dbReference type="ARBA" id="ARBA00022722"/>
    </source>
</evidence>
<dbReference type="GO" id="GO:0005524">
    <property type="term" value="F:ATP binding"/>
    <property type="evidence" value="ECO:0007669"/>
    <property type="project" value="UniProtKB-UniRule"/>
</dbReference>
<evidence type="ECO:0000259" key="16">
    <source>
        <dbReference type="PROSITE" id="PS51198"/>
    </source>
</evidence>
<dbReference type="SUPFAM" id="SSF52980">
    <property type="entry name" value="Restriction endonuclease-like"/>
    <property type="match status" value="1"/>
</dbReference>
<keyword evidence="5 14" id="KW-0347">Helicase</keyword>
<evidence type="ECO:0000256" key="5">
    <source>
        <dbReference type="ARBA" id="ARBA00022806"/>
    </source>
</evidence>
<evidence type="ECO:0000256" key="13">
    <source>
        <dbReference type="ARBA" id="ARBA00048988"/>
    </source>
</evidence>
<dbReference type="GO" id="GO:0043138">
    <property type="term" value="F:3'-5' DNA helicase activity"/>
    <property type="evidence" value="ECO:0007669"/>
    <property type="project" value="UniProtKB-EC"/>
</dbReference>
<evidence type="ECO:0000256" key="11">
    <source>
        <dbReference type="ARBA" id="ARBA00034617"/>
    </source>
</evidence>
<name>A0A2T0ZQC2_9ACTN</name>
<comment type="catalytic activity">
    <reaction evidence="13">
        <text>ATP + H2O = ADP + phosphate + H(+)</text>
        <dbReference type="Rhea" id="RHEA:13065"/>
        <dbReference type="ChEBI" id="CHEBI:15377"/>
        <dbReference type="ChEBI" id="CHEBI:15378"/>
        <dbReference type="ChEBI" id="CHEBI:30616"/>
        <dbReference type="ChEBI" id="CHEBI:43474"/>
        <dbReference type="ChEBI" id="CHEBI:456216"/>
        <dbReference type="EC" id="5.6.2.4"/>
    </reaction>
</comment>
<dbReference type="CDD" id="cd17932">
    <property type="entry name" value="DEXQc_UvrD"/>
    <property type="match status" value="1"/>
</dbReference>
<dbReference type="OrthoDB" id="4812256at2"/>
<dbReference type="GO" id="GO:0005829">
    <property type="term" value="C:cytosol"/>
    <property type="evidence" value="ECO:0007669"/>
    <property type="project" value="TreeGrafter"/>
</dbReference>
<keyword evidence="4 14" id="KW-0378">Hydrolase</keyword>
<accession>A0A2T0ZQC2</accession>
<dbReference type="EC" id="5.6.2.4" evidence="12"/>
<dbReference type="Pfam" id="PF00580">
    <property type="entry name" value="UvrD-helicase"/>
    <property type="match status" value="1"/>
</dbReference>
<comment type="caution">
    <text evidence="18">The sequence shown here is derived from an EMBL/GenBank/DDBJ whole genome shotgun (WGS) entry which is preliminary data.</text>
</comment>
<dbReference type="Pfam" id="PF12705">
    <property type="entry name" value="PDDEXK_1"/>
    <property type="match status" value="1"/>
</dbReference>
<keyword evidence="1" id="KW-0540">Nuclease</keyword>
<dbReference type="InterPro" id="IPR000212">
    <property type="entry name" value="DNA_helicase_UvrD/REP"/>
</dbReference>
<dbReference type="AlphaFoldDB" id="A0A2T0ZQC2"/>
<dbReference type="PROSITE" id="PS51217">
    <property type="entry name" value="UVRD_HELICASE_CTER"/>
    <property type="match status" value="1"/>
</dbReference>
<evidence type="ECO:0000259" key="17">
    <source>
        <dbReference type="PROSITE" id="PS51217"/>
    </source>
</evidence>
<dbReference type="PANTHER" id="PTHR11070">
    <property type="entry name" value="UVRD / RECB / PCRA DNA HELICASE FAMILY MEMBER"/>
    <property type="match status" value="1"/>
</dbReference>
<protein>
    <recommendedName>
        <fullName evidence="12">DNA 3'-5' helicase</fullName>
        <ecNumber evidence="12">5.6.2.4</ecNumber>
    </recommendedName>
</protein>
<evidence type="ECO:0000256" key="3">
    <source>
        <dbReference type="ARBA" id="ARBA00022763"/>
    </source>
</evidence>
<keyword evidence="6" id="KW-0269">Exonuclease</keyword>
<keyword evidence="9" id="KW-0234">DNA repair</keyword>
<keyword evidence="7 14" id="KW-0067">ATP-binding</keyword>
<reference evidence="18 19" key="1">
    <citation type="submission" date="2018-03" db="EMBL/GenBank/DDBJ databases">
        <title>Genomic Encyclopedia of Archaeal and Bacterial Type Strains, Phase II (KMG-II): from individual species to whole genera.</title>
        <authorList>
            <person name="Goeker M."/>
        </authorList>
    </citation>
    <scope>NUCLEOTIDE SEQUENCE [LARGE SCALE GENOMIC DNA]</scope>
    <source>
        <strain evidence="18 19">DSM 100065</strain>
    </source>
</reference>
<evidence type="ECO:0000256" key="14">
    <source>
        <dbReference type="PROSITE-ProRule" id="PRU00560"/>
    </source>
</evidence>
<keyword evidence="10" id="KW-0413">Isomerase</keyword>
<evidence type="ECO:0000256" key="6">
    <source>
        <dbReference type="ARBA" id="ARBA00022839"/>
    </source>
</evidence>
<dbReference type="PANTHER" id="PTHR11070:SF55">
    <property type="entry name" value="DNA 3'-5' HELICASE"/>
    <property type="match status" value="1"/>
</dbReference>
<dbReference type="InterPro" id="IPR014017">
    <property type="entry name" value="DNA_helicase_UvrD-like_C"/>
</dbReference>
<dbReference type="Gene3D" id="3.40.50.300">
    <property type="entry name" value="P-loop containing nucleotide triphosphate hydrolases"/>
    <property type="match status" value="4"/>
</dbReference>
<dbReference type="SUPFAM" id="SSF52540">
    <property type="entry name" value="P-loop containing nucleoside triphosphate hydrolases"/>
    <property type="match status" value="1"/>
</dbReference>
<feature type="domain" description="UvrD-like helicase ATP-binding" evidence="16">
    <location>
        <begin position="29"/>
        <end position="361"/>
    </location>
</feature>
<sequence length="1094" mass="118455">MTATAQGTAAGSRSATYSAVTLAQILGQHSPTDEQIEVIEAPMRPGAIVAGAGSGKTETMAARVVWLVANGFVEPGKVLGLTFTRKAASELSSRIRDRLRTLAMSTAGRIEPDEAWLQTEPTVLTYDAYARRLVTEHGLRLGVEPSTGLADAGTLWLLAYQVVSASDAGLEALDVTLRTVVGWMQQLGDELLSHVRSLEDLDDYCEQNATHLESLPKKLGKSTGKLTDETLKVARALRSRQLLIPLLKEFARAKAEREVMSFGDVMKVGCELVEKFPDIGDVERGRYDAVLLDEYQDTSHAQARFLSRLYAGHPITAVGDPCQAIYAFRGASDDTLASFGHVFGVGEAVTTHQLSMSFRNQESILGLANGVSAPLRERGAEVAQLTAPSGTADGAVSVAFYDDVYAEADAVAARAEQLRTADEAAGTSSSVAVLCRARSQFTPMIKALQAREVPYEVVGLSGLISVPEVADIVAVLRVLDQPDASADLLRILTGPRVRLGSRDLDRLAKLAGRLSGRRADSAREGATDTPVESDDVDERSIVEALDSIGDAPTDWFSTDGHQRLTRLAGELRMLRGSLALPLGDLVTLVERTINLDVEVAVRDRRRGAQPGAQLDAFVSVATGFSSDAGTNSLSAFVRYLHAAEEEDRGLALAGVETRSDAVQILTVHAAKGLEWDVVFVPGLVTKKFPASPDPVEGWLTAPKMLPYALRGDVRAQPGIDITGCVDEVEFKEERARYKDAVADKSALEERRLFYVAATRARSQLHLSGGTWDEALKPRAPSEFLIESKELGPSIGATTPVWADEPAPDARNPLHADDHAEQWPPQRPLGHFDRLEAAAAHVRALTDCVHPGPSQGGADEGAPPDERADQMLRDTELLLTDRRARRTATDIEIPMPQRLSASQMVALHTDATQFALDIRRPLPRGPQRSASRGTAFHAWLEQRFGSRALLDLDDLPGSGDEDVMLDESYDDLIAAFERSEWADRQPHEVEVPFDISIGGTPVRGRLDAVFACPPGGRYDYDVIDWKTGRRPVGEQLAHAEVQLAVYRIAWARVAGVPVERVSAGFHYVADGTTHRPQSLLREDELADLLSADPAS</sequence>
<dbReference type="InterPro" id="IPR038726">
    <property type="entry name" value="PDDEXK_AddAB-type"/>
</dbReference>
<dbReference type="GO" id="GO:0000725">
    <property type="term" value="P:recombinational repair"/>
    <property type="evidence" value="ECO:0007669"/>
    <property type="project" value="TreeGrafter"/>
</dbReference>
<dbReference type="GO" id="GO:0004527">
    <property type="term" value="F:exonuclease activity"/>
    <property type="evidence" value="ECO:0007669"/>
    <property type="project" value="UniProtKB-KW"/>
</dbReference>
<evidence type="ECO:0000256" key="12">
    <source>
        <dbReference type="ARBA" id="ARBA00034808"/>
    </source>
</evidence>
<feature type="region of interest" description="Disordered" evidence="15">
    <location>
        <begin position="846"/>
        <end position="865"/>
    </location>
</feature>
<organism evidence="18 19">
    <name type="scientific">Antricoccus suffuscus</name>
    <dbReference type="NCBI Taxonomy" id="1629062"/>
    <lineage>
        <taxon>Bacteria</taxon>
        <taxon>Bacillati</taxon>
        <taxon>Actinomycetota</taxon>
        <taxon>Actinomycetes</taxon>
        <taxon>Geodermatophilales</taxon>
        <taxon>Antricoccaceae</taxon>
        <taxon>Antricoccus</taxon>
    </lineage>
</organism>
<comment type="catalytic activity">
    <reaction evidence="11">
        <text>Couples ATP hydrolysis with the unwinding of duplex DNA by translocating in the 3'-5' direction.</text>
        <dbReference type="EC" id="5.6.2.4"/>
    </reaction>
</comment>
<dbReference type="InterPro" id="IPR011335">
    <property type="entry name" value="Restrct_endonuc-II-like"/>
</dbReference>
<keyword evidence="19" id="KW-1185">Reference proteome</keyword>
<dbReference type="RefSeq" id="WP_106350563.1">
    <property type="nucleotide sequence ID" value="NZ_PVUE01000020.1"/>
</dbReference>
<dbReference type="InterPro" id="IPR011604">
    <property type="entry name" value="PDDEXK-like_dom_sf"/>
</dbReference>
<dbReference type="PROSITE" id="PS51198">
    <property type="entry name" value="UVRD_HELICASE_ATP_BIND"/>
    <property type="match status" value="1"/>
</dbReference>